<dbReference type="HOGENOM" id="CLU_3289380_0_0_6"/>
<accession>B2VDN6</accession>
<sequence length="40" mass="4414">MHLFKNYTPPSPDDLTLLKESLKHTGREMADLAGVASNSQ</sequence>
<gene>
    <name evidence="1" type="ordered locus">ETA_19850</name>
</gene>
<dbReference type="Proteomes" id="UP000001726">
    <property type="component" value="Chromosome"/>
</dbReference>
<dbReference type="EMBL" id="CU468135">
    <property type="protein sequence ID" value="CAO97031.1"/>
    <property type="molecule type" value="Genomic_DNA"/>
</dbReference>
<protein>
    <submittedName>
        <fullName evidence="1">Phage protein</fullName>
    </submittedName>
</protein>
<dbReference type="RefSeq" id="WP_012441709.1">
    <property type="nucleotide sequence ID" value="NC_010694.1"/>
</dbReference>
<name>B2VDN6_ERWT9</name>
<evidence type="ECO:0000313" key="2">
    <source>
        <dbReference type="Proteomes" id="UP000001726"/>
    </source>
</evidence>
<proteinExistence type="predicted"/>
<organism evidence="1 2">
    <name type="scientific">Erwinia tasmaniensis (strain DSM 17950 / CFBP 7177 / CIP 109463 / NCPPB 4357 / Et1/99)</name>
    <dbReference type="NCBI Taxonomy" id="465817"/>
    <lineage>
        <taxon>Bacteria</taxon>
        <taxon>Pseudomonadati</taxon>
        <taxon>Pseudomonadota</taxon>
        <taxon>Gammaproteobacteria</taxon>
        <taxon>Enterobacterales</taxon>
        <taxon>Erwiniaceae</taxon>
        <taxon>Erwinia</taxon>
    </lineage>
</organism>
<reference evidence="1 2" key="1">
    <citation type="journal article" date="2008" name="Environ. Microbiol.">
        <title>The genome of Erwinia tasmaniensis strain Et1/99, a non-pathogenic bacterium in the genus Erwinia.</title>
        <authorList>
            <person name="Kube M."/>
            <person name="Migdoll A.M."/>
            <person name="Mueller I."/>
            <person name="Kuhl H."/>
            <person name="Beck A."/>
            <person name="Reinhardt R."/>
            <person name="Geider K."/>
        </authorList>
    </citation>
    <scope>NUCLEOTIDE SEQUENCE [LARGE SCALE GENOMIC DNA]</scope>
    <source>
        <strain evidence="2">DSM 17950 / CFBP 7177 / CIP 109463 / NCPPB 4357 / Et1/99</strain>
    </source>
</reference>
<dbReference type="KEGG" id="eta:ETA_19850"/>
<keyword evidence="2" id="KW-1185">Reference proteome</keyword>
<evidence type="ECO:0000313" key="1">
    <source>
        <dbReference type="EMBL" id="CAO97031.1"/>
    </source>
</evidence>
<dbReference type="AlphaFoldDB" id="B2VDN6"/>